<sequence>MPSEEKCFEVLRDLRWSDGVYCPRCGSERVTSHGEAQKDHCKRYRCENCERTFNDLTETAFAGTHIDLREWVYVMDELSGNTSMNELSDRLDRNYRTIVRIRDEMAGSLAKELLSKLGEEVEIDESYVPAGQKGTKTEDRPPRERGLKPRERGTYGKDEPPIVGAVQRAGNIVLRVAEDLCNKFVRTLLRDHAEKGSKVYHDDFSIYNYLPGYNDVTL</sequence>
<dbReference type="InterPro" id="IPR024445">
    <property type="entry name" value="Tnp_ISXO2-like"/>
</dbReference>
<evidence type="ECO:0008006" key="6">
    <source>
        <dbReference type="Google" id="ProtNLM"/>
    </source>
</evidence>
<evidence type="ECO:0000313" key="5">
    <source>
        <dbReference type="Proteomes" id="UP000070163"/>
    </source>
</evidence>
<dbReference type="EMBL" id="LHXJ01000092">
    <property type="protein sequence ID" value="KXA89200.1"/>
    <property type="molecule type" value="Genomic_DNA"/>
</dbReference>
<dbReference type="InterPro" id="IPR051354">
    <property type="entry name" value="Transposase_27_IS1"/>
</dbReference>
<feature type="non-terminal residue" evidence="4">
    <location>
        <position position="218"/>
    </location>
</feature>
<organism evidence="4 5">
    <name type="scientific">candidate division MSBL1 archaeon SCGC-AAA259A05</name>
    <dbReference type="NCBI Taxonomy" id="1698259"/>
    <lineage>
        <taxon>Archaea</taxon>
        <taxon>Methanobacteriati</taxon>
        <taxon>Methanobacteriota</taxon>
        <taxon>candidate division MSBL1</taxon>
    </lineage>
</organism>
<dbReference type="AlphaFoldDB" id="A0A133U4S9"/>
<keyword evidence="5" id="KW-1185">Reference proteome</keyword>
<dbReference type="InterPro" id="IPR024442">
    <property type="entry name" value="Transposase_Zn_ribbon"/>
</dbReference>
<dbReference type="Pfam" id="PF12762">
    <property type="entry name" value="DDE_Tnp_IS1595"/>
    <property type="match status" value="1"/>
</dbReference>
<evidence type="ECO:0000313" key="4">
    <source>
        <dbReference type="EMBL" id="KXA89200.1"/>
    </source>
</evidence>
<accession>A0A133U4S9</accession>
<dbReference type="Proteomes" id="UP000070163">
    <property type="component" value="Unassembled WGS sequence"/>
</dbReference>
<dbReference type="Pfam" id="PF12760">
    <property type="entry name" value="Zn_ribbon_IS1595"/>
    <property type="match status" value="1"/>
</dbReference>
<feature type="domain" description="Transposase zinc-ribbon" evidence="2">
    <location>
        <begin position="2"/>
        <end position="51"/>
    </location>
</feature>
<feature type="region of interest" description="Disordered" evidence="1">
    <location>
        <begin position="125"/>
        <end position="161"/>
    </location>
</feature>
<dbReference type="PANTHER" id="PTHR33293:SF1">
    <property type="entry name" value="INSERTION ELEMENT IS1 1 PROTEIN INSB-RELATED"/>
    <property type="match status" value="1"/>
</dbReference>
<gene>
    <name evidence="4" type="ORF">AKJ57_05695</name>
</gene>
<protein>
    <recommendedName>
        <fullName evidence="6">ISXO2-like transposase domain-containing protein</fullName>
    </recommendedName>
</protein>
<feature type="domain" description="ISXO2-like transposase" evidence="3">
    <location>
        <begin position="116"/>
        <end position="210"/>
    </location>
</feature>
<evidence type="ECO:0000259" key="3">
    <source>
        <dbReference type="Pfam" id="PF12762"/>
    </source>
</evidence>
<reference evidence="4 5" key="1">
    <citation type="journal article" date="2016" name="Sci. Rep.">
        <title>Metabolic traits of an uncultured archaeal lineage -MSBL1- from brine pools of the Red Sea.</title>
        <authorList>
            <person name="Mwirichia R."/>
            <person name="Alam I."/>
            <person name="Rashid M."/>
            <person name="Vinu M."/>
            <person name="Ba-Alawi W."/>
            <person name="Anthony Kamau A."/>
            <person name="Kamanda Ngugi D."/>
            <person name="Goker M."/>
            <person name="Klenk H.P."/>
            <person name="Bajic V."/>
            <person name="Stingl U."/>
        </authorList>
    </citation>
    <scope>NUCLEOTIDE SEQUENCE [LARGE SCALE GENOMIC DNA]</scope>
    <source>
        <strain evidence="4">SCGC-AAA259A05</strain>
    </source>
</reference>
<comment type="caution">
    <text evidence="4">The sequence shown here is derived from an EMBL/GenBank/DDBJ whole genome shotgun (WGS) entry which is preliminary data.</text>
</comment>
<proteinExistence type="predicted"/>
<name>A0A133U4S9_9EURY</name>
<evidence type="ECO:0000259" key="2">
    <source>
        <dbReference type="Pfam" id="PF12760"/>
    </source>
</evidence>
<evidence type="ECO:0000256" key="1">
    <source>
        <dbReference type="SAM" id="MobiDB-lite"/>
    </source>
</evidence>
<feature type="compositionally biased region" description="Basic and acidic residues" evidence="1">
    <location>
        <begin position="135"/>
        <end position="160"/>
    </location>
</feature>
<dbReference type="PANTHER" id="PTHR33293">
    <property type="entry name" value="INSERTION ELEMENT IS1 1 PROTEIN INSB-RELATED"/>
    <property type="match status" value="1"/>
</dbReference>